<sequence length="114" mass="12975">MLSRLTNRFEGYRRLQPAKFERDAALLELVQSLGIAGSVFHVLNEMPEQGEDLFTLLCDDQLVMSFEVPRGKIPLDAVDIVKVPIGEYRNKIGQGKHRIRLDETLKNARVLLGR</sequence>
<dbReference type="RefSeq" id="WP_003584374.1">
    <property type="nucleotide sequence ID" value="NZ_JH719395.1"/>
</dbReference>
<accession>J0KXX5</accession>
<dbReference type="AlphaFoldDB" id="J0KXX5"/>
<name>J0KXX5_RHILT</name>
<dbReference type="OrthoDB" id="8390786at2"/>
<organism evidence="1 2">
    <name type="scientific">Rhizobium leguminosarum bv. trifolii WSM2297</name>
    <dbReference type="NCBI Taxonomy" id="754762"/>
    <lineage>
        <taxon>Bacteria</taxon>
        <taxon>Pseudomonadati</taxon>
        <taxon>Pseudomonadota</taxon>
        <taxon>Alphaproteobacteria</taxon>
        <taxon>Hyphomicrobiales</taxon>
        <taxon>Rhizobiaceae</taxon>
        <taxon>Rhizobium/Agrobacterium group</taxon>
        <taxon>Rhizobium</taxon>
    </lineage>
</organism>
<reference evidence="1 2" key="1">
    <citation type="submission" date="2012-02" db="EMBL/GenBank/DDBJ databases">
        <title>Improved High-Quality Draft Sequence of Rhizobium leguminosarum bv. trifolii WSM2297.</title>
        <authorList>
            <consortium name="US DOE Joint Genome Institute"/>
            <person name="Lucas S."/>
            <person name="Han J."/>
            <person name="Lapidus A."/>
            <person name="Cheng J.-F."/>
            <person name="Goodwin L."/>
            <person name="Pitluck S."/>
            <person name="Peters L."/>
            <person name="Ovchinnikova G."/>
            <person name="Zhang X."/>
            <person name="Detter J.C."/>
            <person name="Han C."/>
            <person name="Tapia R."/>
            <person name="Land M."/>
            <person name="Hauser L."/>
            <person name="Kyrpides N."/>
            <person name="Ivanova N."/>
            <person name="Pagani I."/>
            <person name="Brau L."/>
            <person name="Yates R."/>
            <person name="O'Hara G."/>
            <person name="Rui T."/>
            <person name="Howieson J."/>
            <person name="Reeve W."/>
            <person name="Woyke T."/>
        </authorList>
    </citation>
    <scope>NUCLEOTIDE SEQUENCE [LARGE SCALE GENOMIC DNA]</scope>
    <source>
        <strain evidence="1 2">WSM2297</strain>
    </source>
</reference>
<proteinExistence type="predicted"/>
<evidence type="ECO:0000313" key="2">
    <source>
        <dbReference type="Proteomes" id="UP000005732"/>
    </source>
</evidence>
<dbReference type="HOGENOM" id="CLU_2119129_0_0_5"/>
<gene>
    <name evidence="1" type="ORF">Rleg4DRAFT_4378</name>
</gene>
<protein>
    <submittedName>
        <fullName evidence="1">Uncharacterized protein</fullName>
    </submittedName>
</protein>
<dbReference type="EMBL" id="JH719395">
    <property type="protein sequence ID" value="EJC82659.1"/>
    <property type="molecule type" value="Genomic_DNA"/>
</dbReference>
<evidence type="ECO:0000313" key="1">
    <source>
        <dbReference type="EMBL" id="EJC82659.1"/>
    </source>
</evidence>
<dbReference type="Proteomes" id="UP000005732">
    <property type="component" value="Unassembled WGS sequence"/>
</dbReference>